<evidence type="ECO:0000256" key="6">
    <source>
        <dbReference type="ARBA" id="ARBA00022777"/>
    </source>
</evidence>
<evidence type="ECO:0000256" key="5">
    <source>
        <dbReference type="ARBA" id="ARBA00022679"/>
    </source>
</evidence>
<organism evidence="11 12">
    <name type="scientific">Alcaligenes pakistanensis</name>
    <dbReference type="NCBI Taxonomy" id="1482717"/>
    <lineage>
        <taxon>Bacteria</taxon>
        <taxon>Pseudomonadati</taxon>
        <taxon>Pseudomonadota</taxon>
        <taxon>Betaproteobacteria</taxon>
        <taxon>Burkholderiales</taxon>
        <taxon>Alcaligenaceae</taxon>
        <taxon>Alcaligenes</taxon>
    </lineage>
</organism>
<dbReference type="SUPFAM" id="SSF55874">
    <property type="entry name" value="ATPase domain of HSP90 chaperone/DNA topoisomerase II/histidine kinase"/>
    <property type="match status" value="1"/>
</dbReference>
<dbReference type="CDD" id="cd00075">
    <property type="entry name" value="HATPase"/>
    <property type="match status" value="1"/>
</dbReference>
<gene>
    <name evidence="11" type="ORF">GCM10010096_36250</name>
</gene>
<comment type="caution">
    <text evidence="11">The sequence shown here is derived from an EMBL/GenBank/DDBJ whole genome shotgun (WGS) entry which is preliminary data.</text>
</comment>
<evidence type="ECO:0000256" key="3">
    <source>
        <dbReference type="ARBA" id="ARBA00012438"/>
    </source>
</evidence>
<evidence type="ECO:0000256" key="7">
    <source>
        <dbReference type="ARBA" id="ARBA00023012"/>
    </source>
</evidence>
<evidence type="ECO:0000256" key="1">
    <source>
        <dbReference type="ARBA" id="ARBA00000085"/>
    </source>
</evidence>
<evidence type="ECO:0000313" key="12">
    <source>
        <dbReference type="Proteomes" id="UP000608923"/>
    </source>
</evidence>
<keyword evidence="4" id="KW-0597">Phosphoprotein</keyword>
<dbReference type="RefSeq" id="WP_189394081.1">
    <property type="nucleotide sequence ID" value="NZ_BMZN01000008.1"/>
</dbReference>
<dbReference type="PANTHER" id="PTHR43711:SF1">
    <property type="entry name" value="HISTIDINE KINASE 1"/>
    <property type="match status" value="1"/>
</dbReference>
<evidence type="ECO:0000256" key="4">
    <source>
        <dbReference type="ARBA" id="ARBA00022553"/>
    </source>
</evidence>
<keyword evidence="7" id="KW-0902">Two-component regulatory system</keyword>
<feature type="transmembrane region" description="Helical" evidence="9">
    <location>
        <begin position="350"/>
        <end position="368"/>
    </location>
</feature>
<keyword evidence="9" id="KW-0812">Transmembrane</keyword>
<keyword evidence="5" id="KW-0808">Transferase</keyword>
<dbReference type="AlphaFoldDB" id="A0A8H9IMM0"/>
<dbReference type="FunFam" id="3.30.565.10:FF:000006">
    <property type="entry name" value="Sensor histidine kinase WalK"/>
    <property type="match status" value="1"/>
</dbReference>
<keyword evidence="6" id="KW-0418">Kinase</keyword>
<dbReference type="InterPro" id="IPR005467">
    <property type="entry name" value="His_kinase_dom"/>
</dbReference>
<dbReference type="InterPro" id="IPR003594">
    <property type="entry name" value="HATPase_dom"/>
</dbReference>
<dbReference type="EC" id="2.7.13.3" evidence="3"/>
<evidence type="ECO:0000256" key="2">
    <source>
        <dbReference type="ARBA" id="ARBA00004429"/>
    </source>
</evidence>
<evidence type="ECO:0000259" key="10">
    <source>
        <dbReference type="PROSITE" id="PS50109"/>
    </source>
</evidence>
<dbReference type="SMART" id="SM00387">
    <property type="entry name" value="HATPase_c"/>
    <property type="match status" value="1"/>
</dbReference>
<dbReference type="Pfam" id="PF05226">
    <property type="entry name" value="CHASE2"/>
    <property type="match status" value="1"/>
</dbReference>
<sequence>MSSPAPRNHKLLSDRIRKEWHLVSVLLVLLTLLFSSLRDDFALGRLNNLIYDFTMAAALPQSVPKDIVIVAIDDHSIANLGFWPWRRINHAELLSRLSQARAVGIDLVFQEPNPAYPDDDLAFAQAIQQHGRVVLPLVYDSQRDIVHTAIPMLSRAAKASGYINIEPDPDGVVRRVALQQLTPSDRVLPHFTIAMLLTGGDTDQALHALNSSQYGTPHIPYLGRNGHFQTVPYFNVLNGDIPPSFFKDKYVLVGAWGSGLGDTFPTPLSKAGMSSMSGVEILANTLQAVRSDQWIRTPPFWAIALASCLPVLLACQVLIYLSPRATLLSLMGIVFGILLVNWIAMHGFNLWIPPLASLITVLLAYPLWHWRSQEAALNQVTEELNKLKLEYPDVKAALSERLSGLSTRNLPHRLTQLHKSINLLRQAQTKREETLRFISHDMRAPQNSILALASLQRQDDSKLAPDQFLHKMEGYAEQTLDLVDNFISLARAEAMEMVLSPVSLSDLLADCLDDAWASASKRAISLNLIDSELVWVNGNAPMLRRAFTNLIQNAIKYGPDANQIDIHVELDKNTVQVRFTDHGWGIPPENQATIFEPYHRAHENTTGAPSGSGLGLAFVKTVINKHGGDITLDSSREQGCTFIVTLATAELSDEH</sequence>
<accession>A0A8H9IMM0</accession>
<dbReference type="EMBL" id="BMZN01000008">
    <property type="protein sequence ID" value="GHC59713.1"/>
    <property type="molecule type" value="Genomic_DNA"/>
</dbReference>
<dbReference type="SUPFAM" id="SSF47384">
    <property type="entry name" value="Homodimeric domain of signal transducing histidine kinase"/>
    <property type="match status" value="1"/>
</dbReference>
<keyword evidence="9" id="KW-1133">Transmembrane helix</keyword>
<feature type="transmembrane region" description="Helical" evidence="9">
    <location>
        <begin position="300"/>
        <end position="320"/>
    </location>
</feature>
<evidence type="ECO:0000256" key="8">
    <source>
        <dbReference type="SAM" id="Coils"/>
    </source>
</evidence>
<comment type="subcellular location">
    <subcellularLocation>
        <location evidence="2">Cell inner membrane</location>
        <topology evidence="2">Multi-pass membrane protein</topology>
    </subcellularLocation>
</comment>
<dbReference type="Pfam" id="PF02518">
    <property type="entry name" value="HATPase_c"/>
    <property type="match status" value="1"/>
</dbReference>
<feature type="transmembrane region" description="Helical" evidence="9">
    <location>
        <begin position="327"/>
        <end position="344"/>
    </location>
</feature>
<feature type="domain" description="Histidine kinase" evidence="10">
    <location>
        <begin position="437"/>
        <end position="650"/>
    </location>
</feature>
<dbReference type="PRINTS" id="PR00344">
    <property type="entry name" value="BCTRLSENSOR"/>
</dbReference>
<dbReference type="InterPro" id="IPR050736">
    <property type="entry name" value="Sensor_HK_Regulatory"/>
</dbReference>
<dbReference type="InterPro" id="IPR003661">
    <property type="entry name" value="HisK_dim/P_dom"/>
</dbReference>
<dbReference type="Gene3D" id="1.10.287.130">
    <property type="match status" value="1"/>
</dbReference>
<dbReference type="CDD" id="cd00082">
    <property type="entry name" value="HisKA"/>
    <property type="match status" value="1"/>
</dbReference>
<proteinExistence type="predicted"/>
<dbReference type="Proteomes" id="UP000608923">
    <property type="component" value="Unassembled WGS sequence"/>
</dbReference>
<keyword evidence="9" id="KW-0472">Membrane</keyword>
<evidence type="ECO:0000313" key="11">
    <source>
        <dbReference type="EMBL" id="GHC59713.1"/>
    </source>
</evidence>
<dbReference type="GO" id="GO:0005886">
    <property type="term" value="C:plasma membrane"/>
    <property type="evidence" value="ECO:0007669"/>
    <property type="project" value="UniProtKB-SubCell"/>
</dbReference>
<dbReference type="InterPro" id="IPR036890">
    <property type="entry name" value="HATPase_C_sf"/>
</dbReference>
<dbReference type="InterPro" id="IPR004358">
    <property type="entry name" value="Sig_transdc_His_kin-like_C"/>
</dbReference>
<dbReference type="PANTHER" id="PTHR43711">
    <property type="entry name" value="TWO-COMPONENT HISTIDINE KINASE"/>
    <property type="match status" value="1"/>
</dbReference>
<dbReference type="Gene3D" id="3.30.565.10">
    <property type="entry name" value="Histidine kinase-like ATPase, C-terminal domain"/>
    <property type="match status" value="1"/>
</dbReference>
<protein>
    <recommendedName>
        <fullName evidence="3">histidine kinase</fullName>
        <ecNumber evidence="3">2.7.13.3</ecNumber>
    </recommendedName>
</protein>
<dbReference type="GO" id="GO:0000155">
    <property type="term" value="F:phosphorelay sensor kinase activity"/>
    <property type="evidence" value="ECO:0007669"/>
    <property type="project" value="InterPro"/>
</dbReference>
<comment type="catalytic activity">
    <reaction evidence="1">
        <text>ATP + protein L-histidine = ADP + protein N-phospho-L-histidine.</text>
        <dbReference type="EC" id="2.7.13.3"/>
    </reaction>
</comment>
<feature type="coiled-coil region" evidence="8">
    <location>
        <begin position="370"/>
        <end position="397"/>
    </location>
</feature>
<dbReference type="InterPro" id="IPR007890">
    <property type="entry name" value="CHASE2"/>
</dbReference>
<dbReference type="SMART" id="SM01080">
    <property type="entry name" value="CHASE2"/>
    <property type="match status" value="1"/>
</dbReference>
<keyword evidence="12" id="KW-1185">Reference proteome</keyword>
<reference evidence="12" key="1">
    <citation type="journal article" date="2019" name="Int. J. Syst. Evol. Microbiol.">
        <title>The Global Catalogue of Microorganisms (GCM) 10K type strain sequencing project: providing services to taxonomists for standard genome sequencing and annotation.</title>
        <authorList>
            <consortium name="The Broad Institute Genomics Platform"/>
            <consortium name="The Broad Institute Genome Sequencing Center for Infectious Disease"/>
            <person name="Wu L."/>
            <person name="Ma J."/>
        </authorList>
    </citation>
    <scope>NUCLEOTIDE SEQUENCE [LARGE SCALE GENOMIC DNA]</scope>
    <source>
        <strain evidence="12">KCTC 42083</strain>
    </source>
</reference>
<dbReference type="InterPro" id="IPR036097">
    <property type="entry name" value="HisK_dim/P_sf"/>
</dbReference>
<dbReference type="PROSITE" id="PS50109">
    <property type="entry name" value="HIS_KIN"/>
    <property type="match status" value="1"/>
</dbReference>
<name>A0A8H9IMM0_9BURK</name>
<keyword evidence="8" id="KW-0175">Coiled coil</keyword>
<evidence type="ECO:0000256" key="9">
    <source>
        <dbReference type="SAM" id="Phobius"/>
    </source>
</evidence>